<feature type="transmembrane region" description="Helical" evidence="6">
    <location>
        <begin position="250"/>
        <end position="268"/>
    </location>
</feature>
<keyword evidence="8" id="KW-1185">Reference proteome</keyword>
<keyword evidence="6" id="KW-1003">Cell membrane</keyword>
<name>A0ABS9AIB6_9GAMM</name>
<feature type="transmembrane region" description="Helical" evidence="6">
    <location>
        <begin position="150"/>
        <end position="172"/>
    </location>
</feature>
<comment type="similarity">
    <text evidence="2 6">Belongs to the 4-toluene sulfonate uptake permease (TSUP) (TC 2.A.102) family.</text>
</comment>
<evidence type="ECO:0000256" key="4">
    <source>
        <dbReference type="ARBA" id="ARBA00022989"/>
    </source>
</evidence>
<dbReference type="InterPro" id="IPR002781">
    <property type="entry name" value="TM_pro_TauE-like"/>
</dbReference>
<sequence length="269" mass="28287">MYLLLFLFGGLAGVTTILFGFGGGFVVVPLLYALLTAAHGADSPVGLVAMQIAVATSTGVMVIAASLATWRHHRARALEWRPLWPLAGYVAVGAIIGASAAISLRGDWVRWAFVMYLAITILDGVFRPGFLSGQNGRARAMSRGVTAGAGLLIGSVAAFLGVGGSVMTVPLLRRRGTTMVQATGLANPLTLPMALVGTATYVLLAWDRSETLGPWHAGYIDLRAFLVLVIGSWLGIRLAAPLIGRIPDRLHAKAYLVLLACALIVMVVV</sequence>
<evidence type="ECO:0000256" key="6">
    <source>
        <dbReference type="RuleBase" id="RU363041"/>
    </source>
</evidence>
<feature type="transmembrane region" description="Helical" evidence="6">
    <location>
        <begin position="111"/>
        <end position="130"/>
    </location>
</feature>
<feature type="transmembrane region" description="Helical" evidence="6">
    <location>
        <begin position="47"/>
        <end position="70"/>
    </location>
</feature>
<dbReference type="Pfam" id="PF01925">
    <property type="entry name" value="TauE"/>
    <property type="match status" value="1"/>
</dbReference>
<organism evidence="7 8">
    <name type="scientific">Billgrantia zhangzhouensis</name>
    <dbReference type="NCBI Taxonomy" id="2733481"/>
    <lineage>
        <taxon>Bacteria</taxon>
        <taxon>Pseudomonadati</taxon>
        <taxon>Pseudomonadota</taxon>
        <taxon>Gammaproteobacteria</taxon>
        <taxon>Oceanospirillales</taxon>
        <taxon>Halomonadaceae</taxon>
        <taxon>Billgrantia</taxon>
    </lineage>
</organism>
<dbReference type="Proteomes" id="UP001320122">
    <property type="component" value="Unassembled WGS sequence"/>
</dbReference>
<evidence type="ECO:0000256" key="5">
    <source>
        <dbReference type="ARBA" id="ARBA00023136"/>
    </source>
</evidence>
<accession>A0ABS9AIB6</accession>
<feature type="transmembrane region" description="Helical" evidence="6">
    <location>
        <begin position="224"/>
        <end position="243"/>
    </location>
</feature>
<evidence type="ECO:0000313" key="7">
    <source>
        <dbReference type="EMBL" id="MCE8021521.1"/>
    </source>
</evidence>
<dbReference type="InterPro" id="IPR051598">
    <property type="entry name" value="TSUP/Inactive_protease-like"/>
</dbReference>
<dbReference type="RefSeq" id="WP_234274846.1">
    <property type="nucleotide sequence ID" value="NZ_JABFTT010000012.1"/>
</dbReference>
<comment type="caution">
    <text evidence="7">The sequence shown here is derived from an EMBL/GenBank/DDBJ whole genome shotgun (WGS) entry which is preliminary data.</text>
</comment>
<dbReference type="PANTHER" id="PTHR43701">
    <property type="entry name" value="MEMBRANE TRANSPORTER PROTEIN MJ0441-RELATED"/>
    <property type="match status" value="1"/>
</dbReference>
<evidence type="ECO:0000256" key="1">
    <source>
        <dbReference type="ARBA" id="ARBA00004141"/>
    </source>
</evidence>
<reference evidence="7 8" key="1">
    <citation type="journal article" date="2021" name="Front. Microbiol.">
        <title>Aerobic Denitrification and Heterotrophic Sulfur Oxidation in the Genus Halomonas Revealed by Six Novel Species Characterizations and Genome-Based Analysis.</title>
        <authorList>
            <person name="Wang L."/>
            <person name="Shao Z."/>
        </authorList>
    </citation>
    <scope>NUCLEOTIDE SEQUENCE [LARGE SCALE GENOMIC DNA]</scope>
    <source>
        <strain evidence="7 8">MCCC 1A11036</strain>
    </source>
</reference>
<evidence type="ECO:0000256" key="3">
    <source>
        <dbReference type="ARBA" id="ARBA00022692"/>
    </source>
</evidence>
<comment type="subcellular location">
    <subcellularLocation>
        <location evidence="6">Cell membrane</location>
        <topology evidence="6">Multi-pass membrane protein</topology>
    </subcellularLocation>
    <subcellularLocation>
        <location evidence="1">Membrane</location>
        <topology evidence="1">Multi-pass membrane protein</topology>
    </subcellularLocation>
</comment>
<dbReference type="EMBL" id="JABFTT010000012">
    <property type="protein sequence ID" value="MCE8021521.1"/>
    <property type="molecule type" value="Genomic_DNA"/>
</dbReference>
<feature type="transmembrane region" description="Helical" evidence="6">
    <location>
        <begin position="184"/>
        <end position="204"/>
    </location>
</feature>
<evidence type="ECO:0000256" key="2">
    <source>
        <dbReference type="ARBA" id="ARBA00009142"/>
    </source>
</evidence>
<feature type="transmembrane region" description="Helical" evidence="6">
    <location>
        <begin position="82"/>
        <end position="104"/>
    </location>
</feature>
<gene>
    <name evidence="7" type="ORF">HOP51_15585</name>
</gene>
<proteinExistence type="inferred from homology"/>
<keyword evidence="4 6" id="KW-1133">Transmembrane helix</keyword>
<evidence type="ECO:0000313" key="8">
    <source>
        <dbReference type="Proteomes" id="UP001320122"/>
    </source>
</evidence>
<keyword evidence="5 6" id="KW-0472">Membrane</keyword>
<dbReference type="PANTHER" id="PTHR43701:SF2">
    <property type="entry name" value="MEMBRANE TRANSPORTER PROTEIN YJNA-RELATED"/>
    <property type="match status" value="1"/>
</dbReference>
<keyword evidence="3 6" id="KW-0812">Transmembrane</keyword>
<feature type="transmembrane region" description="Helical" evidence="6">
    <location>
        <begin position="6"/>
        <end position="35"/>
    </location>
</feature>
<protein>
    <recommendedName>
        <fullName evidence="6">Probable membrane transporter protein</fullName>
    </recommendedName>
</protein>